<dbReference type="Proteomes" id="UP000190959">
    <property type="component" value="Unassembled WGS sequence"/>
</dbReference>
<protein>
    <submittedName>
        <fullName evidence="1">Uncharacterized protein</fullName>
    </submittedName>
</protein>
<dbReference type="RefSeq" id="WP_078115871.1">
    <property type="nucleotide sequence ID" value="NZ_MWMH01000004.1"/>
</dbReference>
<accession>A0A1S9N5Z0</accession>
<dbReference type="AlphaFoldDB" id="A0A1S9N5Z0"/>
<name>A0A1S9N5Z0_CLOBE</name>
<dbReference type="EMBL" id="MWMH01000004">
    <property type="protein sequence ID" value="OOP72773.1"/>
    <property type="molecule type" value="Genomic_DNA"/>
</dbReference>
<comment type="caution">
    <text evidence="1">The sequence shown here is derived from an EMBL/GenBank/DDBJ whole genome shotgun (WGS) entry which is preliminary data.</text>
</comment>
<proteinExistence type="predicted"/>
<reference evidence="1 2" key="1">
    <citation type="submission" date="2017-02" db="EMBL/GenBank/DDBJ databases">
        <title>Genome sequence of Clostridium beijerinckii Br21.</title>
        <authorList>
            <person name="Fonseca B.C."/>
            <person name="Guazzaroni M.E."/>
            <person name="Riano-Pachon D.M."/>
            <person name="Reginatto V."/>
        </authorList>
    </citation>
    <scope>NUCLEOTIDE SEQUENCE [LARGE SCALE GENOMIC DNA]</scope>
    <source>
        <strain evidence="1 2">Br21</strain>
    </source>
</reference>
<gene>
    <name evidence="1" type="ORF">CBEIBR21_13205</name>
</gene>
<organism evidence="1 2">
    <name type="scientific">Clostridium beijerinckii</name>
    <name type="common">Clostridium MP</name>
    <dbReference type="NCBI Taxonomy" id="1520"/>
    <lineage>
        <taxon>Bacteria</taxon>
        <taxon>Bacillati</taxon>
        <taxon>Bacillota</taxon>
        <taxon>Clostridia</taxon>
        <taxon>Eubacteriales</taxon>
        <taxon>Clostridiaceae</taxon>
        <taxon>Clostridium</taxon>
    </lineage>
</organism>
<sequence length="488" mass="58074">MNKNISRLGYLMDLMEITGKELSVELNIDNTTISKWKNNQRKLKYNSDYPRMISEYFLSDKFLHQREKIINILKEYRPNLESDNVKQLIEILSLWMTDDKYENQLVPINNNEEFYTTTIDVYQGIEGWKKASNDFWSYIIKLPGIRNITIGDFGDIDWSMENETLVKYSIDKMMNCIRKGHKIKIIDRVTAEYKPYIVIFRWLPLYLSENVEIWYFQDNMIREDTRSIYVVPNEIAFVGMKVENIENSNLNIIHLDKASVDFYERSLNAIIADSRKLINTIAISDAMEKQRILDEYLKPVQLTYLLNVLPTFRNMPIDLLETILQENNVDKELIEYCLNINKKRHEIRNRCNYRQIYNLDAIEEAIHKDYIVDRDLSVIIGKEIRISNKHFREQLKYIAKETSTDTYIVILTSFSNLNLAMNSVEMIVQDDSIVMAWDSSKYNRRMYCEELTVIGGFFAYMQEMWDNVPLICKNDKWTQKQLNRILEF</sequence>
<evidence type="ECO:0000313" key="2">
    <source>
        <dbReference type="Proteomes" id="UP000190959"/>
    </source>
</evidence>
<evidence type="ECO:0000313" key="1">
    <source>
        <dbReference type="EMBL" id="OOP72773.1"/>
    </source>
</evidence>